<dbReference type="Proteomes" id="UP000185544">
    <property type="component" value="Chromosome"/>
</dbReference>
<protein>
    <recommendedName>
        <fullName evidence="3">MalT-like TPR region domain-containing protein</fullName>
    </recommendedName>
</protein>
<gene>
    <name evidence="1" type="ORF">BCY86_08665</name>
</gene>
<name>A0A1L6MYT2_9BACT</name>
<accession>A0A1L6MYT2</accession>
<dbReference type="SUPFAM" id="SSF48452">
    <property type="entry name" value="TPR-like"/>
    <property type="match status" value="1"/>
</dbReference>
<evidence type="ECO:0000313" key="1">
    <source>
        <dbReference type="EMBL" id="APS00741.1"/>
    </source>
</evidence>
<proteinExistence type="predicted"/>
<evidence type="ECO:0000313" key="2">
    <source>
        <dbReference type="Proteomes" id="UP000185544"/>
    </source>
</evidence>
<dbReference type="STRING" id="1882918.BCY86_08665"/>
<organism evidence="1 2">
    <name type="scientific">Pajaroellobacter abortibovis</name>
    <dbReference type="NCBI Taxonomy" id="1882918"/>
    <lineage>
        <taxon>Bacteria</taxon>
        <taxon>Pseudomonadati</taxon>
        <taxon>Myxococcota</taxon>
        <taxon>Polyangia</taxon>
        <taxon>Polyangiales</taxon>
        <taxon>Polyangiaceae</taxon>
    </lineage>
</organism>
<dbReference type="KEGG" id="pabo:BCY86_08665"/>
<evidence type="ECO:0008006" key="3">
    <source>
        <dbReference type="Google" id="ProtNLM"/>
    </source>
</evidence>
<reference evidence="1 2" key="1">
    <citation type="submission" date="2016-08" db="EMBL/GenBank/DDBJ databases">
        <title>Identification and validation of antigenic proteins from Pajaroellobacter abortibovis using de-novo genome sequence assembly and reverse vaccinology.</title>
        <authorList>
            <person name="Welly B.T."/>
            <person name="Miller M.R."/>
            <person name="Stott J.L."/>
            <person name="Blanchard M.T."/>
            <person name="Islas-Trejo A.D."/>
            <person name="O'Rourke S.M."/>
            <person name="Young A.E."/>
            <person name="Medrano J.F."/>
            <person name="Van Eenennaam A.L."/>
        </authorList>
    </citation>
    <scope>NUCLEOTIDE SEQUENCE [LARGE SCALE GENOMIC DNA]</scope>
    <source>
        <strain evidence="1 2">BTF92-0548A/99-0131</strain>
    </source>
</reference>
<dbReference type="EMBL" id="CP016908">
    <property type="protein sequence ID" value="APS00741.1"/>
    <property type="molecule type" value="Genomic_DNA"/>
</dbReference>
<dbReference type="InterPro" id="IPR011990">
    <property type="entry name" value="TPR-like_helical_dom_sf"/>
</dbReference>
<sequence>MSIHKENPESVRERQVFQETLLREAKGHPHFIKMALLLGELRAAHNYETPPGFSMPDHYTLKDLIWGIMCYLGPSTQKILEIVCLSVMPLTLREIVRITQLHEQDCVECIRRLKVAHFLVSKLTRHHESLFEPSHAQVREAVRLHMAPEVATAYHRDIALILENSELCVREPEALAFHWQEAGDKKKSAFYLLQAAKKAEQSFAFNRAVEFYHSYMRLTSPNSREAVVLLTRLGDVLTNAGRGKEAADTYRKVVVQLTEVPKIVELRRKIAEQLLWSGYMEEGAKELDSLLKLVGMDISRGTWKRLGFFLLHKVGWGYKYLNWIRKESQIPPSELAKMDICWSAAVGFSMVDGRRAAELQETHLLMALRWREPYRIARGLAIKAIDTAFGGVAAASETSFLLRKVEEIACKVEKRPYINGLLSLAKGIASFEIGQWEKSTLEVTAAREIFSKECTGVAWELDTCESFLFVALCYMGEYKRLSEGVLEAFKAATDRGDLYFSVQLRTTDMNIAWLVRDQSEEARKHAMHAIGQWSTGYYSLQHYYYLFAMANIDLYEGNGVTAHQRVESEWMALQHSGVLGVEAPRVEALFLRLRAVLAASEEVDHRKALLDSAEEVIQQLMQEKCWWAKPLAHFAQAAVFYQNDQRDDAVKMLQETSDICTQRDMKGYASAARWYLGWLSQGEEGVQKMESATQWLKNQSVRNPTRMISMLMPGFGIHQGM</sequence>
<dbReference type="OrthoDB" id="5476445at2"/>
<dbReference type="AlphaFoldDB" id="A0A1L6MYT2"/>
<keyword evidence="2" id="KW-1185">Reference proteome</keyword>
<dbReference type="RefSeq" id="WP_075277410.1">
    <property type="nucleotide sequence ID" value="NZ_CP016908.1"/>
</dbReference>